<evidence type="ECO:0000313" key="1">
    <source>
        <dbReference type="EMBL" id="QZA59384.1"/>
    </source>
</evidence>
<evidence type="ECO:0000313" key="2">
    <source>
        <dbReference type="Proteomes" id="UP000822862"/>
    </source>
</evidence>
<dbReference type="Proteomes" id="UP000822862">
    <property type="component" value="Chromosome"/>
</dbReference>
<accession>A0ABX8Z162</accession>
<gene>
    <name evidence="1" type="ORF">RHAB15C_0001270</name>
</gene>
<dbReference type="EMBL" id="CP075585">
    <property type="protein sequence ID" value="QZA59384.1"/>
    <property type="molecule type" value="Genomic_DNA"/>
</dbReference>
<protein>
    <submittedName>
        <fullName evidence="1">Uncharacterized protein</fullName>
    </submittedName>
</protein>
<reference evidence="1 2" key="1">
    <citation type="submission" date="2021-05" db="EMBL/GenBank/DDBJ databases">
        <title>Ecology and evolution of chlamydial symbionts of arthropods.</title>
        <authorList>
            <person name="Halter T."/>
            <person name="Sixt B.S."/>
            <person name="Toenshoff E.R."/>
            <person name="Koestlbacher S."/>
            <person name="Schulz F."/>
            <person name="Kostanjsek R."/>
            <person name="Collingro A."/>
            <person name="Hendrickx F."/>
            <person name="Horn M."/>
        </authorList>
    </citation>
    <scope>NUCLEOTIDE SEQUENCE [LARGE SCALE GENOMIC DNA]</scope>
    <source>
        <strain evidence="1 2">15C</strain>
    </source>
</reference>
<organism evidence="1 2">
    <name type="scientific">Candidatus Rhabdochlamydia porcellionis</name>
    <dbReference type="NCBI Taxonomy" id="225148"/>
    <lineage>
        <taxon>Bacteria</taxon>
        <taxon>Pseudomonadati</taxon>
        <taxon>Chlamydiota</taxon>
        <taxon>Chlamydiia</taxon>
        <taxon>Parachlamydiales</taxon>
        <taxon>Candidatus Rhabdochlamydiaceae</taxon>
        <taxon>Candidatus Rhabdochlamydia</taxon>
    </lineage>
</organism>
<keyword evidence="2" id="KW-1185">Reference proteome</keyword>
<proteinExistence type="predicted"/>
<name>A0ABX8Z162_9BACT</name>
<dbReference type="RefSeq" id="WP_194845115.1">
    <property type="nucleotide sequence ID" value="NZ_CP075585.1"/>
</dbReference>
<sequence length="66" mass="7488">MSYARDLIRISANHLKKVVDKIFVDALADHYHKKANNFLQSARSWTPWILGGVVAVILAKKALDRL</sequence>